<evidence type="ECO:0000313" key="3">
    <source>
        <dbReference type="Proteomes" id="UP000215453"/>
    </source>
</evidence>
<evidence type="ECO:0000256" key="1">
    <source>
        <dbReference type="SAM" id="MobiDB-lite"/>
    </source>
</evidence>
<organism evidence="2 3">
    <name type="scientific">Zymoseptoria tritici ST99CH_1A5</name>
    <dbReference type="NCBI Taxonomy" id="1276529"/>
    <lineage>
        <taxon>Eukaryota</taxon>
        <taxon>Fungi</taxon>
        <taxon>Dikarya</taxon>
        <taxon>Ascomycota</taxon>
        <taxon>Pezizomycotina</taxon>
        <taxon>Dothideomycetes</taxon>
        <taxon>Dothideomycetidae</taxon>
        <taxon>Mycosphaerellales</taxon>
        <taxon>Mycosphaerellaceae</taxon>
        <taxon>Zymoseptoria</taxon>
    </lineage>
</organism>
<proteinExistence type="predicted"/>
<dbReference type="Proteomes" id="UP000215453">
    <property type="component" value="Chromosome 16"/>
</dbReference>
<evidence type="ECO:0000313" key="2">
    <source>
        <dbReference type="EMBL" id="SMY30232.1"/>
    </source>
</evidence>
<accession>A0A1Y6M0V7</accession>
<feature type="region of interest" description="Disordered" evidence="1">
    <location>
        <begin position="184"/>
        <end position="204"/>
    </location>
</feature>
<gene>
    <name evidence="2" type="ORF">ZT1A5_G11683</name>
</gene>
<dbReference type="AlphaFoldDB" id="A0A1Y6M0V7"/>
<protein>
    <submittedName>
        <fullName evidence="2">Uncharacterized protein</fullName>
    </submittedName>
</protein>
<name>A0A1Y6M0V7_ZYMTR</name>
<reference evidence="2 3" key="1">
    <citation type="submission" date="2016-10" db="EMBL/GenBank/DDBJ databases">
        <authorList>
            <person name="Varghese N."/>
        </authorList>
    </citation>
    <scope>NUCLEOTIDE SEQUENCE [LARGE SCALE GENOMIC DNA]</scope>
</reference>
<dbReference type="EMBL" id="LT882691">
    <property type="protein sequence ID" value="SMY30232.1"/>
    <property type="molecule type" value="Genomic_DNA"/>
</dbReference>
<feature type="region of interest" description="Disordered" evidence="1">
    <location>
        <begin position="1"/>
        <end position="47"/>
    </location>
</feature>
<sequence>MPLFSGCRTGLGLSKPSNGEDTDPKKSRAPTRAGCEQASRLPKMGSPTPVNVLEQRRHGLTNIFFVSHAVVAIMATEGGQYISFSGVISSTHWTTYVHYDHCHSEQRLALANVANATDSPFHTLATAGSNSCTYQRPPPSDQGLPLANVPNAINSPFHTLATAGSKSRLVKRHQLDPYVQPMAKKPVAESYDEGDENVDPSGRGDVAVVLQDKPKEAFEKRLARSQPTTFEKKLAAVCEKKSTSTERAHK</sequence>